<dbReference type="eggNOG" id="ENOG502SZST">
    <property type="taxonomic scope" value="Eukaryota"/>
</dbReference>
<dbReference type="InParanoid" id="D8UFE2"/>
<feature type="chain" id="PRO_5003124462" description="Pherophorin domain-containing protein" evidence="1">
    <location>
        <begin position="32"/>
        <end position="489"/>
    </location>
</feature>
<dbReference type="EMBL" id="GL378393">
    <property type="protein sequence ID" value="EFJ41595.1"/>
    <property type="molecule type" value="Genomic_DNA"/>
</dbReference>
<dbReference type="AlphaFoldDB" id="D8UFE2"/>
<keyword evidence="4" id="KW-1185">Reference proteome</keyword>
<dbReference type="Proteomes" id="UP000001058">
    <property type="component" value="Unassembled WGS sequence"/>
</dbReference>
<evidence type="ECO:0000313" key="3">
    <source>
        <dbReference type="EMBL" id="EFJ41595.1"/>
    </source>
</evidence>
<dbReference type="RefSeq" id="XP_002957386.1">
    <property type="nucleotide sequence ID" value="XM_002957340.1"/>
</dbReference>
<dbReference type="STRING" id="3068.D8UFE2"/>
<dbReference type="KEGG" id="vcn:VOLCADRAFT_98460"/>
<reference evidence="3 4" key="1">
    <citation type="journal article" date="2010" name="Science">
        <title>Genomic analysis of organismal complexity in the multicellular green alga Volvox carteri.</title>
        <authorList>
            <person name="Prochnik S.E."/>
            <person name="Umen J."/>
            <person name="Nedelcu A.M."/>
            <person name="Hallmann A."/>
            <person name="Miller S.M."/>
            <person name="Nishii I."/>
            <person name="Ferris P."/>
            <person name="Kuo A."/>
            <person name="Mitros T."/>
            <person name="Fritz-Laylin L.K."/>
            <person name="Hellsten U."/>
            <person name="Chapman J."/>
            <person name="Simakov O."/>
            <person name="Rensing S.A."/>
            <person name="Terry A."/>
            <person name="Pangilinan J."/>
            <person name="Kapitonov V."/>
            <person name="Jurka J."/>
            <person name="Salamov A."/>
            <person name="Shapiro H."/>
            <person name="Schmutz J."/>
            <person name="Grimwood J."/>
            <person name="Lindquist E."/>
            <person name="Lucas S."/>
            <person name="Grigoriev I.V."/>
            <person name="Schmitt R."/>
            <person name="Kirk D."/>
            <person name="Rokhsar D.S."/>
        </authorList>
    </citation>
    <scope>NUCLEOTIDE SEQUENCE [LARGE SCALE GENOMIC DNA]</scope>
    <source>
        <strain evidence="4">f. Nagariensis / Eve</strain>
    </source>
</reference>
<feature type="signal peptide" evidence="1">
    <location>
        <begin position="1"/>
        <end position="31"/>
    </location>
</feature>
<name>D8UFE2_VOLCA</name>
<sequence>MASCNHMERLAIHSLYKVAILGLICAVVVSGEDAVSSKWISRNLLTKSTLSNYPYCKCETYSCRSSPYTMSYVGAYPAAAGTKHCFAVGYVGCTAANSTCCEALNRNVYKMSIAIGASCVKPAMSQVEINGRSWPTWSTVSNKRGTDDQGAVVYGYDVRIYNMQFNMTTFPGSTVCITTTEPCSGIQQLCDSTAGTCNQIPDRVISNLTDALNAAGVAIREVFVKRKCTENYNPEEPNEPQLLVCGSFDVPNDLAAFQELLSGLTAGWVSSVAGVPVVPGINNDTSCPTGKEGYGFDGTVFSTADSAQCPFAFSEKNCTERYAPFPSPPLPPPGSPIRYVKTHNCSQAASQVPYLLTPVESYNTTYGRGEQVVAMCTTLQNAGMTCGRKSRCCGMDAAKVEVIMKPSCQGALRSITVNGKEIAYSRSFYPDFTSLKFVKLPTLGDPDGMRLCWYASPGPCGTPRGFCYNGRCQASIFSLDNKCCPTFII</sequence>
<dbReference type="Pfam" id="PF12499">
    <property type="entry name" value="DUF3707"/>
    <property type="match status" value="2"/>
</dbReference>
<keyword evidence="1" id="KW-0732">Signal</keyword>
<evidence type="ECO:0000256" key="1">
    <source>
        <dbReference type="SAM" id="SignalP"/>
    </source>
</evidence>
<evidence type="ECO:0000259" key="2">
    <source>
        <dbReference type="Pfam" id="PF12499"/>
    </source>
</evidence>
<gene>
    <name evidence="3" type="ORF">VOLCADRAFT_98460</name>
</gene>
<feature type="domain" description="Pherophorin" evidence="2">
    <location>
        <begin position="343"/>
        <end position="485"/>
    </location>
</feature>
<dbReference type="GeneID" id="9626837"/>
<dbReference type="InterPro" id="IPR024616">
    <property type="entry name" value="Pherophorin"/>
</dbReference>
<protein>
    <recommendedName>
        <fullName evidence="2">Pherophorin domain-containing protein</fullName>
    </recommendedName>
</protein>
<proteinExistence type="predicted"/>
<organism evidence="4">
    <name type="scientific">Volvox carteri f. nagariensis</name>
    <dbReference type="NCBI Taxonomy" id="3068"/>
    <lineage>
        <taxon>Eukaryota</taxon>
        <taxon>Viridiplantae</taxon>
        <taxon>Chlorophyta</taxon>
        <taxon>core chlorophytes</taxon>
        <taxon>Chlorophyceae</taxon>
        <taxon>CS clade</taxon>
        <taxon>Chlamydomonadales</taxon>
        <taxon>Volvocaceae</taxon>
        <taxon>Volvox</taxon>
    </lineage>
</organism>
<evidence type="ECO:0000313" key="4">
    <source>
        <dbReference type="Proteomes" id="UP000001058"/>
    </source>
</evidence>
<accession>D8UFE2</accession>
<feature type="domain" description="Pherophorin" evidence="2">
    <location>
        <begin position="54"/>
        <end position="198"/>
    </location>
</feature>